<reference evidence="1" key="2">
    <citation type="submission" date="2021-04" db="EMBL/GenBank/DDBJ databases">
        <authorList>
            <person name="Gilroy R."/>
        </authorList>
    </citation>
    <scope>NUCLEOTIDE SEQUENCE</scope>
    <source>
        <strain evidence="1">ChiW19-6364</strain>
    </source>
</reference>
<organism evidence="1 2">
    <name type="scientific">Candidatus Blautia stercoripullorum</name>
    <dbReference type="NCBI Taxonomy" id="2838502"/>
    <lineage>
        <taxon>Bacteria</taxon>
        <taxon>Bacillati</taxon>
        <taxon>Bacillota</taxon>
        <taxon>Clostridia</taxon>
        <taxon>Lachnospirales</taxon>
        <taxon>Lachnospiraceae</taxon>
        <taxon>Blautia</taxon>
    </lineage>
</organism>
<dbReference type="AlphaFoldDB" id="A0A9D2R789"/>
<name>A0A9D2R789_9FIRM</name>
<evidence type="ECO:0000313" key="1">
    <source>
        <dbReference type="EMBL" id="HJD39127.1"/>
    </source>
</evidence>
<dbReference type="EMBL" id="DWUX01000070">
    <property type="protein sequence ID" value="HJD39127.1"/>
    <property type="molecule type" value="Genomic_DNA"/>
</dbReference>
<gene>
    <name evidence="1" type="ORF">H9913_03800</name>
</gene>
<protein>
    <submittedName>
        <fullName evidence="1">Uncharacterized protein</fullName>
    </submittedName>
</protein>
<accession>A0A9D2R789</accession>
<proteinExistence type="predicted"/>
<reference evidence="1" key="1">
    <citation type="journal article" date="2021" name="PeerJ">
        <title>Extensive microbial diversity within the chicken gut microbiome revealed by metagenomics and culture.</title>
        <authorList>
            <person name="Gilroy R."/>
            <person name="Ravi A."/>
            <person name="Getino M."/>
            <person name="Pursley I."/>
            <person name="Horton D.L."/>
            <person name="Alikhan N.F."/>
            <person name="Baker D."/>
            <person name="Gharbi K."/>
            <person name="Hall N."/>
            <person name="Watson M."/>
            <person name="Adriaenssens E.M."/>
            <person name="Foster-Nyarko E."/>
            <person name="Jarju S."/>
            <person name="Secka A."/>
            <person name="Antonio M."/>
            <person name="Oren A."/>
            <person name="Chaudhuri R.R."/>
            <person name="La Ragione R."/>
            <person name="Hildebrand F."/>
            <person name="Pallen M.J."/>
        </authorList>
    </citation>
    <scope>NUCLEOTIDE SEQUENCE</scope>
    <source>
        <strain evidence="1">ChiW19-6364</strain>
    </source>
</reference>
<dbReference type="Proteomes" id="UP000823850">
    <property type="component" value="Unassembled WGS sequence"/>
</dbReference>
<sequence length="370" mass="43535">MNIYRFIQSQSVREHLEKINYTFSSLEMAYIIWQCPDATLTERLDAWLEIIDTMPDSPLPDSMKLEGTESVHEFLRQYIEVQQEFLDEFNKEEDGVYFYKYTVRERPNETWPWEYISMENFEHAFLSLSECKKAIQEDIDYESPLLQLRNDRPVERCEEETVEIVVQRQMISAYFEITAFLSERLEILAFDVHGKYLKPESEKMMSIFKKIDLNIPVPFKTGDIVYAKMSYPILMSQEAPQPVVFDSISGNKDTEKISCFIYAVDDDSPTGNFFRSEIKNYLVLEYYREELNGLARFLKAASSFLKEKLDVEKLIQTWIVLSFDQMTAKESEAPEENRLQLKYSEDDIAELTGLKSTKPKTNRININVHL</sequence>
<comment type="caution">
    <text evidence="1">The sequence shown here is derived from an EMBL/GenBank/DDBJ whole genome shotgun (WGS) entry which is preliminary data.</text>
</comment>
<evidence type="ECO:0000313" key="2">
    <source>
        <dbReference type="Proteomes" id="UP000823850"/>
    </source>
</evidence>